<protein>
    <recommendedName>
        <fullName evidence="3">DUF2441 domain-containing protein</fullName>
    </recommendedName>
</protein>
<accession>A0ABP3W977</accession>
<dbReference type="RefSeq" id="WP_343828288.1">
    <property type="nucleotide sequence ID" value="NZ_BAAACI010000025.1"/>
</dbReference>
<evidence type="ECO:0000313" key="2">
    <source>
        <dbReference type="Proteomes" id="UP001501047"/>
    </source>
</evidence>
<name>A0ABP3W977_CLOSU</name>
<sequence>MRKIATFYHIDRLGTLKEGQIINLINYNDRLFDGELESDIKDLTQFFNNGISLRGRTLEGNSNYMELIFELVRRNKFVNKVSRFEAFFGIENLEEVNRFKQELHIYNQVEIFEVECNDYSKVDMNLVSQYCGLEIVVDAYDYWAGKCSCNPLWEILMKPPIRVKRKICFL</sequence>
<keyword evidence="2" id="KW-1185">Reference proteome</keyword>
<evidence type="ECO:0000313" key="1">
    <source>
        <dbReference type="EMBL" id="GAA0780047.1"/>
    </source>
</evidence>
<dbReference type="EMBL" id="BAAACI010000025">
    <property type="protein sequence ID" value="GAA0780047.1"/>
    <property type="molecule type" value="Genomic_DNA"/>
</dbReference>
<dbReference type="SUPFAM" id="SSF56399">
    <property type="entry name" value="ADP-ribosylation"/>
    <property type="match status" value="1"/>
</dbReference>
<organism evidence="1 2">
    <name type="scientific">Clostridium subterminale</name>
    <dbReference type="NCBI Taxonomy" id="1550"/>
    <lineage>
        <taxon>Bacteria</taxon>
        <taxon>Bacillati</taxon>
        <taxon>Bacillota</taxon>
        <taxon>Clostridia</taxon>
        <taxon>Eubacteriales</taxon>
        <taxon>Clostridiaceae</taxon>
        <taxon>Clostridium</taxon>
    </lineage>
</organism>
<gene>
    <name evidence="1" type="ORF">GCM10008908_39440</name>
</gene>
<proteinExistence type="predicted"/>
<reference evidence="2" key="1">
    <citation type="journal article" date="2019" name="Int. J. Syst. Evol. Microbiol.">
        <title>The Global Catalogue of Microorganisms (GCM) 10K type strain sequencing project: providing services to taxonomists for standard genome sequencing and annotation.</title>
        <authorList>
            <consortium name="The Broad Institute Genomics Platform"/>
            <consortium name="The Broad Institute Genome Sequencing Center for Infectious Disease"/>
            <person name="Wu L."/>
            <person name="Ma J."/>
        </authorList>
    </citation>
    <scope>NUCLEOTIDE SEQUENCE [LARGE SCALE GENOMIC DNA]</scope>
    <source>
        <strain evidence="2">JCM 1417</strain>
    </source>
</reference>
<dbReference type="Proteomes" id="UP001501047">
    <property type="component" value="Unassembled WGS sequence"/>
</dbReference>
<evidence type="ECO:0008006" key="3">
    <source>
        <dbReference type="Google" id="ProtNLM"/>
    </source>
</evidence>
<comment type="caution">
    <text evidence="1">The sequence shown here is derived from an EMBL/GenBank/DDBJ whole genome shotgun (WGS) entry which is preliminary data.</text>
</comment>